<feature type="domain" description="Copper amine oxidase-like N-terminal" evidence="4">
    <location>
        <begin position="169"/>
        <end position="272"/>
    </location>
</feature>
<name>A0AAU0UIX6_9FIRM</name>
<feature type="compositionally biased region" description="Acidic residues" evidence="2">
    <location>
        <begin position="44"/>
        <end position="76"/>
    </location>
</feature>
<gene>
    <name evidence="5" type="ORF">MFMK1_000665</name>
</gene>
<dbReference type="KEGG" id="dbc:MFMK1_000665"/>
<evidence type="ECO:0000313" key="6">
    <source>
        <dbReference type="Proteomes" id="UP001329915"/>
    </source>
</evidence>
<keyword evidence="6" id="KW-1185">Reference proteome</keyword>
<accession>A0AAU0UIX6</accession>
<feature type="coiled-coil region" evidence="1">
    <location>
        <begin position="133"/>
        <end position="160"/>
    </location>
</feature>
<feature type="region of interest" description="Disordered" evidence="2">
    <location>
        <begin position="26"/>
        <end position="76"/>
    </location>
</feature>
<dbReference type="Proteomes" id="UP001329915">
    <property type="component" value="Chromosome"/>
</dbReference>
<evidence type="ECO:0000259" key="4">
    <source>
        <dbReference type="Pfam" id="PF07833"/>
    </source>
</evidence>
<dbReference type="Pfam" id="PF07833">
    <property type="entry name" value="Cu_amine_oxidN1"/>
    <property type="match status" value="1"/>
</dbReference>
<proteinExistence type="predicted"/>
<evidence type="ECO:0000313" key="5">
    <source>
        <dbReference type="EMBL" id="WRO20875.1"/>
    </source>
</evidence>
<dbReference type="EMBL" id="CP121694">
    <property type="protein sequence ID" value="WRO20875.1"/>
    <property type="molecule type" value="Genomic_DNA"/>
</dbReference>
<organism evidence="5 6">
    <name type="scientific">Metallumcola ferriviriculae</name>
    <dbReference type="NCBI Taxonomy" id="3039180"/>
    <lineage>
        <taxon>Bacteria</taxon>
        <taxon>Bacillati</taxon>
        <taxon>Bacillota</taxon>
        <taxon>Clostridia</taxon>
        <taxon>Neomoorellales</taxon>
        <taxon>Desulfitibacteraceae</taxon>
        <taxon>Metallumcola</taxon>
    </lineage>
</organism>
<dbReference type="AlphaFoldDB" id="A0AAU0UIX6"/>
<evidence type="ECO:0000256" key="3">
    <source>
        <dbReference type="SAM" id="SignalP"/>
    </source>
</evidence>
<evidence type="ECO:0000256" key="1">
    <source>
        <dbReference type="SAM" id="Coils"/>
    </source>
</evidence>
<feature type="compositionally biased region" description="Acidic residues" evidence="2">
    <location>
        <begin position="268"/>
        <end position="282"/>
    </location>
</feature>
<feature type="region of interest" description="Disordered" evidence="2">
    <location>
        <begin position="268"/>
        <end position="288"/>
    </location>
</feature>
<evidence type="ECO:0000256" key="2">
    <source>
        <dbReference type="SAM" id="MobiDB-lite"/>
    </source>
</evidence>
<feature type="chain" id="PRO_5043356024" evidence="3">
    <location>
        <begin position="25"/>
        <end position="288"/>
    </location>
</feature>
<dbReference type="InterPro" id="IPR036582">
    <property type="entry name" value="Mao_N_sf"/>
</dbReference>
<keyword evidence="3" id="KW-0732">Signal</keyword>
<dbReference type="Gene3D" id="3.30.457.10">
    <property type="entry name" value="Copper amine oxidase-like, N-terminal domain"/>
    <property type="match status" value="1"/>
</dbReference>
<feature type="signal peptide" evidence="3">
    <location>
        <begin position="1"/>
        <end position="24"/>
    </location>
</feature>
<protein>
    <submittedName>
        <fullName evidence="5">Copper amine oxidase N-terminal domain-containing protein</fullName>
    </submittedName>
</protein>
<dbReference type="SUPFAM" id="SSF55383">
    <property type="entry name" value="Copper amine oxidase, domain N"/>
    <property type="match status" value="1"/>
</dbReference>
<sequence>MKKIVAIMVMLLMVLALSTTGVLAAKSENGRDKSAKDKPQIQVEEQEVDLEVEAEEDEELKEDIEAEEELEAELEAELEEEESIIEEVYEEDDGEGNGWAKGLWKQNEGLQSKLEEKQEKIVEKMEWFEETGKGDLEAKKAEFEQRLQQLEVDYQEKVELLAGKLAARGNVIEFSDAFPVIKQGRTLIPVRAVIETVGAAVYWDGENNQVTIQRDDITLVLQPGEASYTVNGETKTFDVPAETINNRTFVPLRYIAEELGEVVEYDEETGNINLEEPEEETGDQVLDN</sequence>
<dbReference type="InterPro" id="IPR012854">
    <property type="entry name" value="Cu_amine_oxidase-like_N"/>
</dbReference>
<keyword evidence="1" id="KW-0175">Coiled coil</keyword>
<reference evidence="5 6" key="1">
    <citation type="submission" date="2023-04" db="EMBL/GenBank/DDBJ databases">
        <authorList>
            <person name="Hsu D."/>
        </authorList>
    </citation>
    <scope>NUCLEOTIDE SEQUENCE [LARGE SCALE GENOMIC DNA]</scope>
    <source>
        <strain evidence="5 6">MK1</strain>
    </source>
</reference>
<dbReference type="RefSeq" id="WP_366923753.1">
    <property type="nucleotide sequence ID" value="NZ_CP121694.1"/>
</dbReference>
<feature type="compositionally biased region" description="Basic and acidic residues" evidence="2">
    <location>
        <begin position="28"/>
        <end position="39"/>
    </location>
</feature>